<evidence type="ECO:0000256" key="12">
    <source>
        <dbReference type="ARBA" id="ARBA00041604"/>
    </source>
</evidence>
<evidence type="ECO:0000256" key="14">
    <source>
        <dbReference type="ARBA" id="ARBA00048766"/>
    </source>
</evidence>
<dbReference type="PANTHER" id="PTHR31736">
    <property type="match status" value="1"/>
</dbReference>
<evidence type="ECO:0000256" key="6">
    <source>
        <dbReference type="ARBA" id="ARBA00022801"/>
    </source>
</evidence>
<dbReference type="Pfam" id="PF00295">
    <property type="entry name" value="Glyco_hydro_28"/>
    <property type="match status" value="1"/>
</dbReference>
<keyword evidence="8" id="KW-0325">Glycoprotein</keyword>
<comment type="catalytic activity">
    <reaction evidence="14">
        <text>[(1-&gt;4)-alpha-D-galacturonosyl](n) + H2O = alpha-D-galacturonate + [(1-&gt;4)-alpha-D-galacturonosyl](n-1)</text>
        <dbReference type="Rhea" id="RHEA:14117"/>
        <dbReference type="Rhea" id="RHEA-COMP:14570"/>
        <dbReference type="Rhea" id="RHEA-COMP:14572"/>
        <dbReference type="ChEBI" id="CHEBI:15377"/>
        <dbReference type="ChEBI" id="CHEBI:58658"/>
        <dbReference type="ChEBI" id="CHEBI:140523"/>
        <dbReference type="EC" id="3.2.1.67"/>
    </reaction>
</comment>
<keyword evidence="10" id="KW-0961">Cell wall biogenesis/degradation</keyword>
<dbReference type="SUPFAM" id="SSF51126">
    <property type="entry name" value="Pectin lyase-like"/>
    <property type="match status" value="1"/>
</dbReference>
<keyword evidence="17" id="KW-1185">Reference proteome</keyword>
<dbReference type="PANTHER" id="PTHR31736:SF14">
    <property type="entry name" value="EXOPOLYGALACTURONASE X-1-RELATED"/>
    <property type="match status" value="1"/>
</dbReference>
<name>A0ABR1P068_DIAER</name>
<dbReference type="InterPro" id="IPR012334">
    <property type="entry name" value="Pectin_lyas_fold"/>
</dbReference>
<evidence type="ECO:0000256" key="3">
    <source>
        <dbReference type="ARBA" id="ARBA00022525"/>
    </source>
</evidence>
<evidence type="ECO:0000256" key="11">
    <source>
        <dbReference type="ARBA" id="ARBA00038933"/>
    </source>
</evidence>
<dbReference type="Proteomes" id="UP001430848">
    <property type="component" value="Unassembled WGS sequence"/>
</dbReference>
<evidence type="ECO:0000256" key="5">
    <source>
        <dbReference type="ARBA" id="ARBA00022737"/>
    </source>
</evidence>
<comment type="caution">
    <text evidence="16">The sequence shown here is derived from an EMBL/GenBank/DDBJ whole genome shotgun (WGS) entry which is preliminary data.</text>
</comment>
<evidence type="ECO:0000256" key="9">
    <source>
        <dbReference type="ARBA" id="ARBA00023295"/>
    </source>
</evidence>
<comment type="similarity">
    <text evidence="2 15">Belongs to the glycosyl hydrolase 28 family.</text>
</comment>
<dbReference type="EC" id="3.2.1.67" evidence="11"/>
<evidence type="ECO:0000256" key="2">
    <source>
        <dbReference type="ARBA" id="ARBA00008834"/>
    </source>
</evidence>
<evidence type="ECO:0000256" key="13">
    <source>
        <dbReference type="ARBA" id="ARBA00043142"/>
    </source>
</evidence>
<evidence type="ECO:0000313" key="17">
    <source>
        <dbReference type="Proteomes" id="UP001430848"/>
    </source>
</evidence>
<keyword evidence="5" id="KW-0677">Repeat</keyword>
<dbReference type="InterPro" id="IPR011050">
    <property type="entry name" value="Pectin_lyase_fold/virulence"/>
</dbReference>
<accession>A0ABR1P068</accession>
<evidence type="ECO:0000256" key="7">
    <source>
        <dbReference type="ARBA" id="ARBA00023157"/>
    </source>
</evidence>
<keyword evidence="9 15" id="KW-0326">Glycosidase</keyword>
<evidence type="ECO:0000256" key="1">
    <source>
        <dbReference type="ARBA" id="ARBA00004613"/>
    </source>
</evidence>
<keyword evidence="4" id="KW-0732">Signal</keyword>
<dbReference type="InterPro" id="IPR000743">
    <property type="entry name" value="Glyco_hydro_28"/>
</dbReference>
<organism evidence="16 17">
    <name type="scientific">Diaporthe eres</name>
    <name type="common">Phomopsis oblonga</name>
    <dbReference type="NCBI Taxonomy" id="83184"/>
    <lineage>
        <taxon>Eukaryota</taxon>
        <taxon>Fungi</taxon>
        <taxon>Dikarya</taxon>
        <taxon>Ascomycota</taxon>
        <taxon>Pezizomycotina</taxon>
        <taxon>Sordariomycetes</taxon>
        <taxon>Sordariomycetidae</taxon>
        <taxon>Diaporthales</taxon>
        <taxon>Diaporthaceae</taxon>
        <taxon>Diaporthe</taxon>
        <taxon>Diaporthe eres species complex</taxon>
    </lineage>
</organism>
<evidence type="ECO:0000256" key="8">
    <source>
        <dbReference type="ARBA" id="ARBA00023180"/>
    </source>
</evidence>
<dbReference type="EMBL" id="JAKNSF020000067">
    <property type="protein sequence ID" value="KAK7722047.1"/>
    <property type="molecule type" value="Genomic_DNA"/>
</dbReference>
<dbReference type="Gene3D" id="2.160.20.10">
    <property type="entry name" value="Single-stranded right-handed beta-helix, Pectin lyase-like"/>
    <property type="match status" value="1"/>
</dbReference>
<protein>
    <recommendedName>
        <fullName evidence="11">galacturonan 1,4-alpha-galacturonidase</fullName>
        <ecNumber evidence="11">3.2.1.67</ecNumber>
    </recommendedName>
    <alternativeName>
        <fullName evidence="13">Galacturan 1,4-alpha-galacturonidase</fullName>
    </alternativeName>
    <alternativeName>
        <fullName evidence="12">Poly(1,4-alpha-D-galacturonide)galacturonohydrolase</fullName>
    </alternativeName>
</protein>
<evidence type="ECO:0000256" key="4">
    <source>
        <dbReference type="ARBA" id="ARBA00022729"/>
    </source>
</evidence>
<gene>
    <name evidence="16" type="ORF">SLS63_009328</name>
</gene>
<reference evidence="16 17" key="1">
    <citation type="submission" date="2024-02" db="EMBL/GenBank/DDBJ databases">
        <title>De novo assembly and annotation of 12 fungi associated with fruit tree decline syndrome in Ontario, Canada.</title>
        <authorList>
            <person name="Sulman M."/>
            <person name="Ellouze W."/>
            <person name="Ilyukhin E."/>
        </authorList>
    </citation>
    <scope>NUCLEOTIDE SEQUENCE [LARGE SCALE GENOMIC DNA]</scope>
    <source>
        <strain evidence="16 17">M169</strain>
    </source>
</reference>
<evidence type="ECO:0000313" key="16">
    <source>
        <dbReference type="EMBL" id="KAK7722047.1"/>
    </source>
</evidence>
<keyword evidence="3" id="KW-0964">Secreted</keyword>
<dbReference type="SMART" id="SM00710">
    <property type="entry name" value="PbH1"/>
    <property type="match status" value="5"/>
</dbReference>
<dbReference type="InterPro" id="IPR006626">
    <property type="entry name" value="PbH1"/>
</dbReference>
<evidence type="ECO:0000256" key="15">
    <source>
        <dbReference type="RuleBase" id="RU361169"/>
    </source>
</evidence>
<evidence type="ECO:0000256" key="10">
    <source>
        <dbReference type="ARBA" id="ARBA00023316"/>
    </source>
</evidence>
<proteinExistence type="inferred from homology"/>
<keyword evidence="7" id="KW-1015">Disulfide bond</keyword>
<sequence length="881" mass="99038">MNLLQSDEPDPYEMALATSPCLYRVKVACAQRDSVGADDFNQEAMMELAAGLAPNLKEVAVVTLEPDFLWRFRQPRAPWRGLPGFVPGAGIGSLTSLSFISHVKWSPDLLRSWAKHTDFGNLRHLALGGGYNLDHNVGMDDGMMEWIAQNCSFPRLKTLDIRLERNESMRVEKPSYADTAIVLFRAFEPLEELSVAGPLEAEILDAILSRHGPTLRKLSLRSTESPYGAVNELAIPVKRTKSDAVEAEIYKTFGKMERLRSLFLVLDCSEWRVTRDGTYDPFNGDNCDSRKLRVNMDETLARSIWDTICHHKVGTQLGSLKLWTTGGGRFGKHHALLEEFTGHLSRSWLIERVVGDVVDVRELGRRAREMRDERMTKEYGWGSSWDLDKPFSIGISVIGRIWPRRVGSKDWREDWFNEGRDAYFHLFDFAQLFSVTMSLFKSVAVLCTLLPAAAVADYAYATVPQTFLFSIRSSRPSIAEASPTRNRTCIVESHGDGETDDSEFIKTAIDGCNPDGHVIFPSTQSYFIGNPLDLTHLERVDLDIQAFIKFSDNMTYWRDGHTFDMDYQNSTTFFKIGGTDVNVYGGGVIDGNGQKWWDWYPEHKKDRRPVLLMTDDLHGGTISDISLNNSPMWTNFVANSTDVTFTNISIWAVSNNEYFEKNTDGWDIYRSDRITIQNSSVTNGDDCVSFKPNSTNILVQNMRCNGTHGISIGSLGQYPERVDYVQNITVINAAMYNSSEGARIKVWPDAYSEKSGTLSGGGGGGLVQNVTYDTMWLDNVDYGLTITQCYGQDDEEECFKHPSKLKITDVTFRNVRGRSNRVFSPLVGHLVCSSPETCSNIVAENIDIRTINGSNLVTCRNLDRSLLDLNCSDWSKGYNPA</sequence>
<keyword evidence="6 15" id="KW-0378">Hydrolase</keyword>
<comment type="subcellular location">
    <subcellularLocation>
        <location evidence="1">Secreted</location>
    </subcellularLocation>
</comment>